<dbReference type="EMBL" id="JACCBA010000001">
    <property type="protein sequence ID" value="NYD48841.1"/>
    <property type="molecule type" value="Genomic_DNA"/>
</dbReference>
<dbReference type="InterPro" id="IPR006311">
    <property type="entry name" value="TAT_signal"/>
</dbReference>
<reference evidence="2 3" key="1">
    <citation type="submission" date="2020-07" db="EMBL/GenBank/DDBJ databases">
        <title>Sequencing the genomes of 1000 actinobacteria strains.</title>
        <authorList>
            <person name="Klenk H.-P."/>
        </authorList>
    </citation>
    <scope>NUCLEOTIDE SEQUENCE [LARGE SCALE GENOMIC DNA]</scope>
    <source>
        <strain evidence="2 3">DSM 40398</strain>
    </source>
</reference>
<dbReference type="PROSITE" id="PS51318">
    <property type="entry name" value="TAT"/>
    <property type="match status" value="1"/>
</dbReference>
<dbReference type="SUPFAM" id="SSF53187">
    <property type="entry name" value="Zn-dependent exopeptidases"/>
    <property type="match status" value="1"/>
</dbReference>
<accession>A0A7Y9EJS8</accession>
<evidence type="ECO:0000313" key="3">
    <source>
        <dbReference type="Proteomes" id="UP000529783"/>
    </source>
</evidence>
<feature type="region of interest" description="Disordered" evidence="1">
    <location>
        <begin position="199"/>
        <end position="249"/>
    </location>
</feature>
<protein>
    <submittedName>
        <fullName evidence="2">Uncharacterized protein</fullName>
    </submittedName>
</protein>
<comment type="caution">
    <text evidence="2">The sequence shown here is derived from an EMBL/GenBank/DDBJ whole genome shotgun (WGS) entry which is preliminary data.</text>
</comment>
<name>A0A7Y9EJS8_9ACTN</name>
<evidence type="ECO:0000313" key="2">
    <source>
        <dbReference type="EMBL" id="NYD48841.1"/>
    </source>
</evidence>
<sequence length="249" mass="26547">MPEVKRRDLLAGVAALTGFATVGLLPGTAAAATRRRPGALLAPSLTAGDKAVVARVDARRALRHLKVLSDEIGWRIAGTPSEHRAARYIAGCLRDLGYTVELQPFPVADKYLAEIRSRGERVWQCSASPQGAVASVDGTVVDVGRVTEVTGDVRGRLVLFDRITGMETEQAKAAANAGGRGGARRQRALRDLSRAQARLLRPDAERDRRDPGAGPGRVPRRADPRGRPATVVRGHPPLGADLVQRSGRA</sequence>
<organism evidence="2 3">
    <name type="scientific">Actinomadura luteofluorescens</name>
    <dbReference type="NCBI Taxonomy" id="46163"/>
    <lineage>
        <taxon>Bacteria</taxon>
        <taxon>Bacillati</taxon>
        <taxon>Actinomycetota</taxon>
        <taxon>Actinomycetes</taxon>
        <taxon>Streptosporangiales</taxon>
        <taxon>Thermomonosporaceae</taxon>
        <taxon>Actinomadura</taxon>
    </lineage>
</organism>
<feature type="compositionally biased region" description="Basic and acidic residues" evidence="1">
    <location>
        <begin position="200"/>
        <end position="211"/>
    </location>
</feature>
<dbReference type="Gene3D" id="3.40.630.10">
    <property type="entry name" value="Zn peptidases"/>
    <property type="match status" value="1"/>
</dbReference>
<dbReference type="RefSeq" id="WP_218905572.1">
    <property type="nucleotide sequence ID" value="NZ_JACCBA010000001.1"/>
</dbReference>
<gene>
    <name evidence="2" type="ORF">BJY14_004824</name>
</gene>
<proteinExistence type="predicted"/>
<keyword evidence="3" id="KW-1185">Reference proteome</keyword>
<dbReference type="AlphaFoldDB" id="A0A7Y9EJS8"/>
<evidence type="ECO:0000256" key="1">
    <source>
        <dbReference type="SAM" id="MobiDB-lite"/>
    </source>
</evidence>
<dbReference type="Proteomes" id="UP000529783">
    <property type="component" value="Unassembled WGS sequence"/>
</dbReference>